<sequence length="355" mass="40446">RGQSTLTTDRYWTLFTDPGLTPLVHASQVVTAKAFLRLAHQVQALTGMIQAIVPYIPQLTQATAPLRSEPQWAPTNQEGSREHPAPARPIQKEVTKSKEEAAKNSKHKSPFAPKIRDKPIPANFRLSVLESYDGSSDPTEHVAAFRAQMALYDSSDALMCQVFLTTLRGPARMWYDRLQPASIISFYQLARELEQNFLANARPKPTVASLLSIAQGREEPLAQFVNRFTTESRVIPDAYPSLVIQAFLMGIRQSKLFWSLVEKPPTTIRGKGLLAPPNRIKTRLEERDKGRYYRFHREYDHDTEECRDLKNQIEDLIRQGHLGHYVQREWATQIGDRREIVKRALSTQSNDRSTS</sequence>
<feature type="region of interest" description="Disordered" evidence="1">
    <location>
        <begin position="70"/>
        <end position="117"/>
    </location>
</feature>
<reference evidence="3 4" key="1">
    <citation type="journal article" date="2014" name="Agronomy (Basel)">
        <title>A Draft Genome Sequence for Ensete ventricosum, the Drought-Tolerant Tree Against Hunger.</title>
        <authorList>
            <person name="Harrison J."/>
            <person name="Moore K.A."/>
            <person name="Paszkiewicz K."/>
            <person name="Jones T."/>
            <person name="Grant M."/>
            <person name="Ambacheew D."/>
            <person name="Muzemil S."/>
            <person name="Studholme D.J."/>
        </authorList>
    </citation>
    <scope>NUCLEOTIDE SEQUENCE [LARGE SCALE GENOMIC DNA]</scope>
</reference>
<dbReference type="AlphaFoldDB" id="A0A427AD06"/>
<dbReference type="PANTHER" id="PTHR33223:SF10">
    <property type="entry name" value="AMINOTRANSFERASE-LIKE PLANT MOBILE DOMAIN-CONTAINING PROTEIN"/>
    <property type="match status" value="1"/>
</dbReference>
<organism evidence="3 4">
    <name type="scientific">Ensete ventricosum</name>
    <name type="common">Abyssinian banana</name>
    <name type="synonym">Musa ensete</name>
    <dbReference type="NCBI Taxonomy" id="4639"/>
    <lineage>
        <taxon>Eukaryota</taxon>
        <taxon>Viridiplantae</taxon>
        <taxon>Streptophyta</taxon>
        <taxon>Embryophyta</taxon>
        <taxon>Tracheophyta</taxon>
        <taxon>Spermatophyta</taxon>
        <taxon>Magnoliopsida</taxon>
        <taxon>Liliopsida</taxon>
        <taxon>Zingiberales</taxon>
        <taxon>Musaceae</taxon>
        <taxon>Ensete</taxon>
    </lineage>
</organism>
<dbReference type="Proteomes" id="UP000287651">
    <property type="component" value="Unassembled WGS sequence"/>
</dbReference>
<dbReference type="EMBL" id="AMZH03002877">
    <property type="protein sequence ID" value="RRT74113.1"/>
    <property type="molecule type" value="Genomic_DNA"/>
</dbReference>
<accession>A0A427AD06</accession>
<feature type="domain" description="Retrotransposon gag" evidence="2">
    <location>
        <begin position="162"/>
        <end position="252"/>
    </location>
</feature>
<dbReference type="PANTHER" id="PTHR33223">
    <property type="entry name" value="CCHC-TYPE DOMAIN-CONTAINING PROTEIN"/>
    <property type="match status" value="1"/>
</dbReference>
<name>A0A427AD06_ENSVE</name>
<feature type="compositionally biased region" description="Basic and acidic residues" evidence="1">
    <location>
        <begin position="79"/>
        <end position="103"/>
    </location>
</feature>
<evidence type="ECO:0000313" key="3">
    <source>
        <dbReference type="EMBL" id="RRT74113.1"/>
    </source>
</evidence>
<dbReference type="InterPro" id="IPR005162">
    <property type="entry name" value="Retrotrans_gag_dom"/>
</dbReference>
<comment type="caution">
    <text evidence="3">The sequence shown here is derived from an EMBL/GenBank/DDBJ whole genome shotgun (WGS) entry which is preliminary data.</text>
</comment>
<feature type="non-terminal residue" evidence="3">
    <location>
        <position position="1"/>
    </location>
</feature>
<evidence type="ECO:0000259" key="2">
    <source>
        <dbReference type="Pfam" id="PF03732"/>
    </source>
</evidence>
<proteinExistence type="predicted"/>
<protein>
    <recommendedName>
        <fullName evidence="2">Retrotransposon gag domain-containing protein</fullName>
    </recommendedName>
</protein>
<gene>
    <name evidence="3" type="ORF">B296_00001687</name>
</gene>
<evidence type="ECO:0000256" key="1">
    <source>
        <dbReference type="SAM" id="MobiDB-lite"/>
    </source>
</evidence>
<evidence type="ECO:0000313" key="4">
    <source>
        <dbReference type="Proteomes" id="UP000287651"/>
    </source>
</evidence>
<dbReference type="Pfam" id="PF03732">
    <property type="entry name" value="Retrotrans_gag"/>
    <property type="match status" value="1"/>
</dbReference>